<evidence type="ECO:0000313" key="12">
    <source>
        <dbReference type="EMBL" id="OAI25649.1"/>
    </source>
</evidence>
<evidence type="ECO:0000313" key="14">
    <source>
        <dbReference type="Proteomes" id="UP000077857"/>
    </source>
</evidence>
<dbReference type="GO" id="GO:0090529">
    <property type="term" value="P:cell septum assembly"/>
    <property type="evidence" value="ECO:0007669"/>
    <property type="project" value="InterPro"/>
</dbReference>
<keyword evidence="7 9" id="KW-0472">Membrane</keyword>
<dbReference type="PANTHER" id="PTHR35851">
    <property type="entry name" value="CELL DIVISION PROTEIN FTSQ"/>
    <property type="match status" value="1"/>
</dbReference>
<dbReference type="InterPro" id="IPR013685">
    <property type="entry name" value="POTRA_FtsQ_type"/>
</dbReference>
<dbReference type="GO" id="GO:0005886">
    <property type="term" value="C:plasma membrane"/>
    <property type="evidence" value="ECO:0007669"/>
    <property type="project" value="UniProtKB-SubCell"/>
</dbReference>
<dbReference type="PROSITE" id="PS51779">
    <property type="entry name" value="POTRA"/>
    <property type="match status" value="1"/>
</dbReference>
<comment type="similarity">
    <text evidence="9">Belongs to the FtsQ/DivIB family. FtsQ subfamily.</text>
</comment>
<evidence type="ECO:0000256" key="9">
    <source>
        <dbReference type="HAMAP-Rule" id="MF_00911"/>
    </source>
</evidence>
<keyword evidence="13" id="KW-1185">Reference proteome</keyword>
<evidence type="ECO:0000256" key="4">
    <source>
        <dbReference type="ARBA" id="ARBA00022618"/>
    </source>
</evidence>
<keyword evidence="5 9" id="KW-0812">Transmembrane</keyword>
<sequence length="246" mass="28256">MRLRFLLLTLILLGGGWWSWQQFGENALRGQPIRYVRIEGAFQYTSKDRLKQVLAPQMKLGYYHADMQAIHQAIKALPLVDKVDVKRVWPDAVHIKITEQKPVVRWGNSALLNKQGDLLVPDSIEEFKNLPLITGPAGQEKKLLEIMKGVYIVLKDKSMQLAEFHVNERRAWRIKLANGMEMQLGRKAPLENMQRFLKTMDLLGEEQIAMIASVDTRYPNGFAVTWKPEAPAIDWKAIAEKNKNLI</sequence>
<reference evidence="11 14" key="2">
    <citation type="submission" date="2016-03" db="EMBL/GenBank/DDBJ databases">
        <authorList>
            <person name="Ploux O."/>
        </authorList>
    </citation>
    <scope>NUCLEOTIDE SEQUENCE [LARGE SCALE GENOMIC DNA]</scope>
    <source>
        <strain evidence="11 14">R-45378</strain>
    </source>
</reference>
<keyword evidence="4 9" id="KW-0132">Cell division</keyword>
<evidence type="ECO:0000256" key="8">
    <source>
        <dbReference type="ARBA" id="ARBA00023306"/>
    </source>
</evidence>
<dbReference type="GO" id="GO:0032153">
    <property type="term" value="C:cell division site"/>
    <property type="evidence" value="ECO:0007669"/>
    <property type="project" value="UniProtKB-UniRule"/>
</dbReference>
<evidence type="ECO:0000313" key="11">
    <source>
        <dbReference type="EMBL" id="OAI17431.1"/>
    </source>
</evidence>
<keyword evidence="8 9" id="KW-0131">Cell cycle</keyword>
<dbReference type="HAMAP" id="MF_00911">
    <property type="entry name" value="FtsQ_subfam"/>
    <property type="match status" value="1"/>
</dbReference>
<comment type="function">
    <text evidence="9">Essential cell division protein. May link together the upstream cell division proteins, which are predominantly cytoplasmic, with the downstream cell division proteins, which are predominantly periplasmic. May control correct divisome assembly.</text>
</comment>
<dbReference type="Gene3D" id="3.10.20.310">
    <property type="entry name" value="membrane protein fhac"/>
    <property type="match status" value="1"/>
</dbReference>
<evidence type="ECO:0000259" key="10">
    <source>
        <dbReference type="PROSITE" id="PS51779"/>
    </source>
</evidence>
<dbReference type="Proteomes" id="UP000077857">
    <property type="component" value="Unassembled WGS sequence"/>
</dbReference>
<proteinExistence type="inferred from homology"/>
<evidence type="ECO:0000313" key="13">
    <source>
        <dbReference type="Proteomes" id="UP000077734"/>
    </source>
</evidence>
<dbReference type="Proteomes" id="UP000077734">
    <property type="component" value="Unassembled WGS sequence"/>
</dbReference>
<evidence type="ECO:0000256" key="3">
    <source>
        <dbReference type="ARBA" id="ARBA00022519"/>
    </source>
</evidence>
<organism evidence="11 14">
    <name type="scientific">Methylomonas koyamae</name>
    <dbReference type="NCBI Taxonomy" id="702114"/>
    <lineage>
        <taxon>Bacteria</taxon>
        <taxon>Pseudomonadati</taxon>
        <taxon>Pseudomonadota</taxon>
        <taxon>Gammaproteobacteria</taxon>
        <taxon>Methylococcales</taxon>
        <taxon>Methylococcaceae</taxon>
        <taxon>Methylomonas</taxon>
    </lineage>
</organism>
<comment type="subunit">
    <text evidence="9">Part of a complex composed of FtsB, FtsL and FtsQ.</text>
</comment>
<dbReference type="EMBL" id="LUUL01000079">
    <property type="protein sequence ID" value="OAI25649.1"/>
    <property type="molecule type" value="Genomic_DNA"/>
</dbReference>
<dbReference type="PANTHER" id="PTHR35851:SF1">
    <property type="entry name" value="CELL DIVISION PROTEIN FTSQ"/>
    <property type="match status" value="1"/>
</dbReference>
<dbReference type="Pfam" id="PF08478">
    <property type="entry name" value="POTRA_1"/>
    <property type="match status" value="1"/>
</dbReference>
<protein>
    <recommendedName>
        <fullName evidence="9">Cell division protein FtsQ</fullName>
    </recommendedName>
</protein>
<dbReference type="OrthoDB" id="9790370at2"/>
<feature type="domain" description="POTRA" evidence="10">
    <location>
        <begin position="31"/>
        <end position="100"/>
    </location>
</feature>
<accession>A0A177NHR9</accession>
<comment type="caution">
    <text evidence="11">The sequence shown here is derived from an EMBL/GenBank/DDBJ whole genome shotgun (WGS) entry which is preliminary data.</text>
</comment>
<dbReference type="RefSeq" id="WP_064027522.1">
    <property type="nucleotide sequence ID" value="NZ_AP019777.1"/>
</dbReference>
<keyword evidence="6 9" id="KW-1133">Transmembrane helix</keyword>
<evidence type="ECO:0000256" key="2">
    <source>
        <dbReference type="ARBA" id="ARBA00022475"/>
    </source>
</evidence>
<keyword evidence="2 9" id="KW-1003">Cell membrane</keyword>
<evidence type="ECO:0000256" key="1">
    <source>
        <dbReference type="ARBA" id="ARBA00004370"/>
    </source>
</evidence>
<evidence type="ECO:0000256" key="7">
    <source>
        <dbReference type="ARBA" id="ARBA00023136"/>
    </source>
</evidence>
<comment type="subcellular location">
    <subcellularLocation>
        <location evidence="9">Cell inner membrane</location>
        <topology evidence="9">Single-pass type II membrane protein</topology>
    </subcellularLocation>
    <subcellularLocation>
        <location evidence="1">Membrane</location>
    </subcellularLocation>
    <text evidence="9">Localizes to the division septum.</text>
</comment>
<dbReference type="Pfam" id="PF03799">
    <property type="entry name" value="FtsQ_DivIB_C"/>
    <property type="match status" value="1"/>
</dbReference>
<evidence type="ECO:0000256" key="5">
    <source>
        <dbReference type="ARBA" id="ARBA00022692"/>
    </source>
</evidence>
<name>A0A177NHR9_9GAMM</name>
<dbReference type="Gene3D" id="3.40.50.11690">
    <property type="entry name" value="Cell division protein FtsQ/DivIB"/>
    <property type="match status" value="1"/>
</dbReference>
<dbReference type="GO" id="GO:0043093">
    <property type="term" value="P:FtsZ-dependent cytokinesis"/>
    <property type="evidence" value="ECO:0007669"/>
    <property type="project" value="UniProtKB-UniRule"/>
</dbReference>
<gene>
    <name evidence="9" type="primary">ftsQ</name>
    <name evidence="12" type="ORF">A1356_13005</name>
    <name evidence="11" type="ORF">A1507_10940</name>
</gene>
<dbReference type="InterPro" id="IPR045335">
    <property type="entry name" value="FtsQ_C_sf"/>
</dbReference>
<dbReference type="InterPro" id="IPR034746">
    <property type="entry name" value="POTRA"/>
</dbReference>
<dbReference type="InterPro" id="IPR026579">
    <property type="entry name" value="FtsQ"/>
</dbReference>
<evidence type="ECO:0000256" key="6">
    <source>
        <dbReference type="ARBA" id="ARBA00022989"/>
    </source>
</evidence>
<dbReference type="EMBL" id="LUUJ01000067">
    <property type="protein sequence ID" value="OAI17431.1"/>
    <property type="molecule type" value="Genomic_DNA"/>
</dbReference>
<keyword evidence="3 9" id="KW-0997">Cell inner membrane</keyword>
<dbReference type="KEGG" id="mko:MKLM6_4033"/>
<dbReference type="InterPro" id="IPR005548">
    <property type="entry name" value="Cell_div_FtsQ/DivIB_C"/>
</dbReference>
<dbReference type="AlphaFoldDB" id="A0A177NHR9"/>
<reference evidence="12 13" key="1">
    <citation type="submission" date="2016-03" db="EMBL/GenBank/DDBJ databases">
        <authorList>
            <person name="Heylen K."/>
            <person name="De Vos P."/>
            <person name="Vekeman B."/>
        </authorList>
    </citation>
    <scope>NUCLEOTIDE SEQUENCE [LARGE SCALE GENOMIC DNA]</scope>
    <source>
        <strain evidence="12 13">R-49807</strain>
    </source>
</reference>